<dbReference type="Gene3D" id="2.30.30.140">
    <property type="match status" value="1"/>
</dbReference>
<dbReference type="Proteomes" id="UP000472277">
    <property type="component" value="Chromosome 30"/>
</dbReference>
<evidence type="ECO:0000313" key="2">
    <source>
        <dbReference type="Proteomes" id="UP000472277"/>
    </source>
</evidence>
<dbReference type="InParanoid" id="A0A674ASB7"/>
<name>A0A674ASB7_SALTR</name>
<sequence length="91" mass="10904">DSKHQPPFEASSLLFELNQHDRANIEKIDYEDQKVLIHYRQWSHRYDEWLGWTKGLQDNQPRPTPVRETRTHTQLSFCPTTLQTPARFKKA</sequence>
<dbReference type="InterPro" id="IPR016197">
    <property type="entry name" value="Chromo-like_dom_sf"/>
</dbReference>
<evidence type="ECO:0008006" key="3">
    <source>
        <dbReference type="Google" id="ProtNLM"/>
    </source>
</evidence>
<organism evidence="1 2">
    <name type="scientific">Salmo trutta</name>
    <name type="common">Brown trout</name>
    <dbReference type="NCBI Taxonomy" id="8032"/>
    <lineage>
        <taxon>Eukaryota</taxon>
        <taxon>Metazoa</taxon>
        <taxon>Chordata</taxon>
        <taxon>Craniata</taxon>
        <taxon>Vertebrata</taxon>
        <taxon>Euteleostomi</taxon>
        <taxon>Actinopterygii</taxon>
        <taxon>Neopterygii</taxon>
        <taxon>Teleostei</taxon>
        <taxon>Protacanthopterygii</taxon>
        <taxon>Salmoniformes</taxon>
        <taxon>Salmonidae</taxon>
        <taxon>Salmoninae</taxon>
        <taxon>Salmo</taxon>
    </lineage>
</organism>
<evidence type="ECO:0000313" key="1">
    <source>
        <dbReference type="Ensembl" id="ENSSTUP00000062133.1"/>
    </source>
</evidence>
<dbReference type="Ensembl" id="ENSSTUT00000065528.1">
    <property type="protein sequence ID" value="ENSSTUP00000062133.1"/>
    <property type="gene ID" value="ENSSTUG00000026920.1"/>
</dbReference>
<proteinExistence type="predicted"/>
<keyword evidence="2" id="KW-1185">Reference proteome</keyword>
<dbReference type="AlphaFoldDB" id="A0A674ASB7"/>
<protein>
    <recommendedName>
        <fullName evidence="3">Chromo domain-containing protein</fullName>
    </recommendedName>
</protein>
<reference evidence="1" key="1">
    <citation type="submission" date="2025-08" db="UniProtKB">
        <authorList>
            <consortium name="Ensembl"/>
        </authorList>
    </citation>
    <scope>IDENTIFICATION</scope>
</reference>
<accession>A0A674ASB7</accession>
<dbReference type="SUPFAM" id="SSF54160">
    <property type="entry name" value="Chromo domain-like"/>
    <property type="match status" value="1"/>
</dbReference>
<reference evidence="1" key="2">
    <citation type="submission" date="2025-09" db="UniProtKB">
        <authorList>
            <consortium name="Ensembl"/>
        </authorList>
    </citation>
    <scope>IDENTIFICATION</scope>
</reference>